<dbReference type="Gene3D" id="2.160.20.10">
    <property type="entry name" value="Single-stranded right-handed beta-helix, Pectin lyase-like"/>
    <property type="match status" value="1"/>
</dbReference>
<dbReference type="GO" id="GO:0005634">
    <property type="term" value="C:nucleus"/>
    <property type="evidence" value="ECO:0007669"/>
    <property type="project" value="UniProtKB-SubCell"/>
</dbReference>
<dbReference type="Gene3D" id="4.10.280.10">
    <property type="entry name" value="Helix-loop-helix DNA-binding domain"/>
    <property type="match status" value="1"/>
</dbReference>
<dbReference type="GO" id="GO:0005975">
    <property type="term" value="P:carbohydrate metabolic process"/>
    <property type="evidence" value="ECO:0007669"/>
    <property type="project" value="InterPro"/>
</dbReference>
<evidence type="ECO:0000256" key="1">
    <source>
        <dbReference type="ARBA" id="ARBA00004123"/>
    </source>
</evidence>
<dbReference type="SUPFAM" id="SSF51126">
    <property type="entry name" value="Pectin lyase-like"/>
    <property type="match status" value="1"/>
</dbReference>
<evidence type="ECO:0000256" key="3">
    <source>
        <dbReference type="ARBA" id="ARBA00022801"/>
    </source>
</evidence>
<evidence type="ECO:0000256" key="2">
    <source>
        <dbReference type="ARBA" id="ARBA00008834"/>
    </source>
</evidence>
<evidence type="ECO:0000256" key="8">
    <source>
        <dbReference type="RuleBase" id="RU361169"/>
    </source>
</evidence>
<evidence type="ECO:0000256" key="6">
    <source>
        <dbReference type="ARBA" id="ARBA00023242"/>
    </source>
</evidence>
<feature type="region of interest" description="Disordered" evidence="9">
    <location>
        <begin position="106"/>
        <end position="165"/>
    </location>
</feature>
<dbReference type="EMBL" id="JACGWK010000004">
    <property type="protein sequence ID" value="KAL0359485.1"/>
    <property type="molecule type" value="Genomic_DNA"/>
</dbReference>
<dbReference type="AlphaFoldDB" id="A0AAW2PVH7"/>
<keyword evidence="5" id="KW-0804">Transcription</keyword>
<dbReference type="GO" id="GO:0046983">
    <property type="term" value="F:protein dimerization activity"/>
    <property type="evidence" value="ECO:0007669"/>
    <property type="project" value="InterPro"/>
</dbReference>
<sequence length="876" mass="96932">MEPKAEATQPHFRSGEMGFGFDEIHSLISGPPETGRNSFTALLELPPPQAVQLLVKEDFPAKHLPPPIFPSNIGLIDRASKLSFFASADHPPGSNTILSASSSMKVEIVKQEPTDSQPHPNSSSPAVSDQSPKSGKRREREKKVKESNRKSKKVVANEASEDGGEKLPYVHVRARRGQATDSHSLAERARREKINARMKLLQELVPGCNKISGTAMVLDEIINHVQALQRQVEFLSMRLAAVNPRIDFNLDALLAAERGSSIDNGYMGMFTPPIWSEGPINGNRQLAYQQLWQGDELHQPVWSREEDTPNFITPETSPLSYDSSANSVEKKELLSIVPDVSLTLKHVKSLQDESLSALKSAENGALKEGQEVRGICNLTQPHHSNNSSTNKSFFQNTSRHDEVKLYPLPHPITSSSSSTLTLLRSHSATSPFLILPSDLPLSLSVADYGATATGRHYDTTAIQSAIDDCASAFSLQHRPCQVYFPPGNYLTATLHLKSGVLLNISRNATILGGTKLEDYPEKQEKWYVVSAENAEEVGITGGGEINGQGLEFVKRFDERKNVMVSWNETGACLGDECRPRLVGFIGCKNVRIWDVSFNQPAYWCLHIVRCENTSIHDISIYGDFNTPNNDGIDIEDSNNTLITRCTIDTGDDAICPKTYTGPIYNLTATSCWIKTKSSAIKFGSASWYAFKGLLFDNITIVESHRGLGLQIRDGGNVSDITFSNINISTRYYDPSWWGRAEPIYITTCPRDSNSKAGSISSLQFINITATSENGVFLSGSEGGVLRNLKFLNVNLTYKRWTNYADGLVDYRPGCQGLVNHSTAGFMMEHIDGLEVENVNMRWSEEKTQLWNNPLDFRPSTVNNISLLNFHSGLYKL</sequence>
<dbReference type="InterPro" id="IPR011050">
    <property type="entry name" value="Pectin_lyase_fold/virulence"/>
</dbReference>
<evidence type="ECO:0000259" key="10">
    <source>
        <dbReference type="PROSITE" id="PS50888"/>
    </source>
</evidence>
<dbReference type="PANTHER" id="PTHR12565:SF112">
    <property type="entry name" value="TRANSCRIPTION FACTOR BHLH48-RELATED"/>
    <property type="match status" value="1"/>
</dbReference>
<dbReference type="InterPro" id="IPR024097">
    <property type="entry name" value="bHLH_ZIP_TF"/>
</dbReference>
<feature type="domain" description="BHLH" evidence="10">
    <location>
        <begin position="178"/>
        <end position="228"/>
    </location>
</feature>
<evidence type="ECO:0000313" key="11">
    <source>
        <dbReference type="EMBL" id="KAL0359485.1"/>
    </source>
</evidence>
<dbReference type="SUPFAM" id="SSF47459">
    <property type="entry name" value="HLH, helix-loop-helix DNA-binding domain"/>
    <property type="match status" value="1"/>
</dbReference>
<comment type="caution">
    <text evidence="11">The sequence shown here is derived from an EMBL/GenBank/DDBJ whole genome shotgun (WGS) entry which is preliminary data.</text>
</comment>
<dbReference type="Pfam" id="PF00295">
    <property type="entry name" value="Glyco_hydro_28"/>
    <property type="match status" value="1"/>
</dbReference>
<dbReference type="Pfam" id="PF00010">
    <property type="entry name" value="HLH"/>
    <property type="match status" value="1"/>
</dbReference>
<comment type="similarity">
    <text evidence="2 8">Belongs to the glycosyl hydrolase 28 family.</text>
</comment>
<accession>A0AAW2PVH7</accession>
<dbReference type="PROSITE" id="PS50888">
    <property type="entry name" value="BHLH"/>
    <property type="match status" value="1"/>
</dbReference>
<keyword evidence="3 8" id="KW-0378">Hydrolase</keyword>
<keyword evidence="6" id="KW-0539">Nucleus</keyword>
<dbReference type="InterPro" id="IPR036638">
    <property type="entry name" value="HLH_DNA-bd_sf"/>
</dbReference>
<feature type="compositionally biased region" description="Polar residues" evidence="9">
    <location>
        <begin position="114"/>
        <end position="132"/>
    </location>
</feature>
<evidence type="ECO:0000256" key="4">
    <source>
        <dbReference type="ARBA" id="ARBA00023015"/>
    </source>
</evidence>
<evidence type="ECO:0000256" key="7">
    <source>
        <dbReference type="ARBA" id="ARBA00023295"/>
    </source>
</evidence>
<dbReference type="InterPro" id="IPR000743">
    <property type="entry name" value="Glyco_hydro_28"/>
</dbReference>
<reference evidence="11" key="2">
    <citation type="journal article" date="2024" name="Plant">
        <title>Genomic evolution and insights into agronomic trait innovations of Sesamum species.</title>
        <authorList>
            <person name="Miao H."/>
            <person name="Wang L."/>
            <person name="Qu L."/>
            <person name="Liu H."/>
            <person name="Sun Y."/>
            <person name="Le M."/>
            <person name="Wang Q."/>
            <person name="Wei S."/>
            <person name="Zheng Y."/>
            <person name="Lin W."/>
            <person name="Duan Y."/>
            <person name="Cao H."/>
            <person name="Xiong S."/>
            <person name="Wang X."/>
            <person name="Wei L."/>
            <person name="Li C."/>
            <person name="Ma Q."/>
            <person name="Ju M."/>
            <person name="Zhao R."/>
            <person name="Li G."/>
            <person name="Mu C."/>
            <person name="Tian Q."/>
            <person name="Mei H."/>
            <person name="Zhang T."/>
            <person name="Gao T."/>
            <person name="Zhang H."/>
        </authorList>
    </citation>
    <scope>NUCLEOTIDE SEQUENCE</scope>
    <source>
        <strain evidence="11">G01</strain>
    </source>
</reference>
<dbReference type="PANTHER" id="PTHR12565">
    <property type="entry name" value="STEROL REGULATORY ELEMENT-BINDING PROTEIN"/>
    <property type="match status" value="1"/>
</dbReference>
<dbReference type="GO" id="GO:0004650">
    <property type="term" value="F:polygalacturonase activity"/>
    <property type="evidence" value="ECO:0007669"/>
    <property type="project" value="InterPro"/>
</dbReference>
<evidence type="ECO:0000256" key="5">
    <source>
        <dbReference type="ARBA" id="ARBA00023163"/>
    </source>
</evidence>
<keyword evidence="4" id="KW-0805">Transcription regulation</keyword>
<dbReference type="InterPro" id="IPR011598">
    <property type="entry name" value="bHLH_dom"/>
</dbReference>
<proteinExistence type="inferred from homology"/>
<dbReference type="SMART" id="SM00353">
    <property type="entry name" value="HLH"/>
    <property type="match status" value="1"/>
</dbReference>
<comment type="subcellular location">
    <subcellularLocation>
        <location evidence="1">Nucleus</location>
    </subcellularLocation>
</comment>
<dbReference type="GO" id="GO:0003700">
    <property type="term" value="F:DNA-binding transcription factor activity"/>
    <property type="evidence" value="ECO:0007669"/>
    <property type="project" value="TreeGrafter"/>
</dbReference>
<dbReference type="CDD" id="cd18919">
    <property type="entry name" value="bHLH_AtBPE_like"/>
    <property type="match status" value="1"/>
</dbReference>
<name>A0AAW2PVH7_9LAMI</name>
<reference evidence="11" key="1">
    <citation type="submission" date="2020-06" db="EMBL/GenBank/DDBJ databases">
        <authorList>
            <person name="Li T."/>
            <person name="Hu X."/>
            <person name="Zhang T."/>
            <person name="Song X."/>
            <person name="Zhang H."/>
            <person name="Dai N."/>
            <person name="Sheng W."/>
            <person name="Hou X."/>
            <person name="Wei L."/>
        </authorList>
    </citation>
    <scope>NUCLEOTIDE SEQUENCE</scope>
    <source>
        <strain evidence="11">G01</strain>
        <tissue evidence="11">Leaf</tissue>
    </source>
</reference>
<dbReference type="InterPro" id="IPR012334">
    <property type="entry name" value="Pectin_lyas_fold"/>
</dbReference>
<gene>
    <name evidence="11" type="ORF">Sangu_0797900</name>
</gene>
<protein>
    <submittedName>
        <fullName evidence="11">Transcription factor</fullName>
    </submittedName>
</protein>
<dbReference type="FunFam" id="4.10.280.10:FF:000042">
    <property type="entry name" value="transcription factor bHLH48-like isoform X1"/>
    <property type="match status" value="1"/>
</dbReference>
<evidence type="ECO:0000256" key="9">
    <source>
        <dbReference type="SAM" id="MobiDB-lite"/>
    </source>
</evidence>
<organism evidence="11">
    <name type="scientific">Sesamum angustifolium</name>
    <dbReference type="NCBI Taxonomy" id="2727405"/>
    <lineage>
        <taxon>Eukaryota</taxon>
        <taxon>Viridiplantae</taxon>
        <taxon>Streptophyta</taxon>
        <taxon>Embryophyta</taxon>
        <taxon>Tracheophyta</taxon>
        <taxon>Spermatophyta</taxon>
        <taxon>Magnoliopsida</taxon>
        <taxon>eudicotyledons</taxon>
        <taxon>Gunneridae</taxon>
        <taxon>Pentapetalae</taxon>
        <taxon>asterids</taxon>
        <taxon>lamiids</taxon>
        <taxon>Lamiales</taxon>
        <taxon>Pedaliaceae</taxon>
        <taxon>Sesamum</taxon>
    </lineage>
</organism>
<keyword evidence="7 8" id="KW-0326">Glycosidase</keyword>